<keyword evidence="2" id="KW-1185">Reference proteome</keyword>
<dbReference type="PANTHER" id="PTHR47623">
    <property type="entry name" value="OS09G0287300 PROTEIN"/>
    <property type="match status" value="1"/>
</dbReference>
<dbReference type="Pfam" id="PF00300">
    <property type="entry name" value="His_Phos_1"/>
    <property type="match status" value="1"/>
</dbReference>
<sequence length="178" mass="18632">MKRLVLLRHAKSAWDNPALADHDRPLNPRGRAAALAMARAVTELAPDLVLCSDAARTRETASLLVEAGAIDEARIIYDAGLYLAEPDTILARLNALAGDAATVMIVGHNPGLQALATHLIRSGDPAGRATLAEKFPTAGLAVIDFDSAVWPGTPDPATLAEAGRLSRFVTPRALAMAG</sequence>
<dbReference type="InterPro" id="IPR013078">
    <property type="entry name" value="His_Pase_superF_clade-1"/>
</dbReference>
<dbReference type="EMBL" id="BMDZ01000051">
    <property type="protein sequence ID" value="GGB52604.1"/>
    <property type="molecule type" value="Genomic_DNA"/>
</dbReference>
<dbReference type="Proteomes" id="UP000603352">
    <property type="component" value="Unassembled WGS sequence"/>
</dbReference>
<comment type="caution">
    <text evidence="1">The sequence shown here is derived from an EMBL/GenBank/DDBJ whole genome shotgun (WGS) entry which is preliminary data.</text>
</comment>
<dbReference type="PANTHER" id="PTHR47623:SF1">
    <property type="entry name" value="OS09G0287300 PROTEIN"/>
    <property type="match status" value="1"/>
</dbReference>
<accession>A0ABQ1IVZ5</accession>
<reference evidence="2" key="1">
    <citation type="journal article" date="2019" name="Int. J. Syst. Evol. Microbiol.">
        <title>The Global Catalogue of Microorganisms (GCM) 10K type strain sequencing project: providing services to taxonomists for standard genome sequencing and annotation.</title>
        <authorList>
            <consortium name="The Broad Institute Genomics Platform"/>
            <consortium name="The Broad Institute Genome Sequencing Center for Infectious Disease"/>
            <person name="Wu L."/>
            <person name="Ma J."/>
        </authorList>
    </citation>
    <scope>NUCLEOTIDE SEQUENCE [LARGE SCALE GENOMIC DNA]</scope>
    <source>
        <strain evidence="2">CGMCC 1.10188</strain>
    </source>
</reference>
<dbReference type="SMART" id="SM00855">
    <property type="entry name" value="PGAM"/>
    <property type="match status" value="1"/>
</dbReference>
<evidence type="ECO:0000313" key="2">
    <source>
        <dbReference type="Proteomes" id="UP000603352"/>
    </source>
</evidence>
<organism evidence="1 2">
    <name type="scientific">Tistrella bauzanensis</name>
    <dbReference type="NCBI Taxonomy" id="657419"/>
    <lineage>
        <taxon>Bacteria</taxon>
        <taxon>Pseudomonadati</taxon>
        <taxon>Pseudomonadota</taxon>
        <taxon>Alphaproteobacteria</taxon>
        <taxon>Geminicoccales</taxon>
        <taxon>Geminicoccaceae</taxon>
        <taxon>Tistrella</taxon>
    </lineage>
</organism>
<evidence type="ECO:0000313" key="1">
    <source>
        <dbReference type="EMBL" id="GGB52604.1"/>
    </source>
</evidence>
<dbReference type="SUPFAM" id="SSF53254">
    <property type="entry name" value="Phosphoglycerate mutase-like"/>
    <property type="match status" value="1"/>
</dbReference>
<dbReference type="RefSeq" id="WP_188580597.1">
    <property type="nucleotide sequence ID" value="NZ_BMDZ01000051.1"/>
</dbReference>
<dbReference type="InterPro" id="IPR029033">
    <property type="entry name" value="His_PPase_superfam"/>
</dbReference>
<name>A0ABQ1IVZ5_9PROT</name>
<gene>
    <name evidence="1" type="ORF">GCM10011505_37020</name>
</gene>
<protein>
    <submittedName>
        <fullName evidence="1">Phosphoglycerate mutase</fullName>
    </submittedName>
</protein>
<dbReference type="Gene3D" id="3.40.50.1240">
    <property type="entry name" value="Phosphoglycerate mutase-like"/>
    <property type="match status" value="1"/>
</dbReference>
<proteinExistence type="predicted"/>
<dbReference type="CDD" id="cd07067">
    <property type="entry name" value="HP_PGM_like"/>
    <property type="match status" value="1"/>
</dbReference>